<evidence type="ECO:0000313" key="2">
    <source>
        <dbReference type="EMBL" id="SUX09748.1"/>
    </source>
</evidence>
<dbReference type="EMBL" id="UFVD01000001">
    <property type="protein sequence ID" value="SUX09748.1"/>
    <property type="molecule type" value="Genomic_DNA"/>
</dbReference>
<dbReference type="STRING" id="32024.GCA_000788295_00098"/>
<dbReference type="RefSeq" id="WP_089182456.1">
    <property type="nucleotide sequence ID" value="NZ_CP043427.1"/>
</dbReference>
<keyword evidence="3" id="KW-1185">Reference proteome</keyword>
<gene>
    <name evidence="2" type="primary">fbcF</name>
    <name evidence="2" type="ORF">NCTC12475_00178</name>
</gene>
<dbReference type="InterPro" id="IPR036411">
    <property type="entry name" value="TorD-like_sf"/>
</dbReference>
<dbReference type="GeneID" id="93090628"/>
<organism evidence="2 3">
    <name type="scientific">Campylobacter sputorum subsp. sputorum</name>
    <dbReference type="NCBI Taxonomy" id="32024"/>
    <lineage>
        <taxon>Bacteria</taxon>
        <taxon>Pseudomonadati</taxon>
        <taxon>Campylobacterota</taxon>
        <taxon>Epsilonproteobacteria</taxon>
        <taxon>Campylobacterales</taxon>
        <taxon>Campylobacteraceae</taxon>
        <taxon>Campylobacter</taxon>
    </lineage>
</organism>
<evidence type="ECO:0000313" key="3">
    <source>
        <dbReference type="Proteomes" id="UP000254920"/>
    </source>
</evidence>
<dbReference type="Pfam" id="PF02613">
    <property type="entry name" value="Nitrate_red_del"/>
    <property type="match status" value="1"/>
</dbReference>
<name>A0A381DH44_9BACT</name>
<keyword evidence="1" id="KW-0143">Chaperone</keyword>
<protein>
    <submittedName>
        <fullName evidence="2">Ubiquinol cytochrome C oxidoreductase, Rieske 2Fe-2S subunit</fullName>
    </submittedName>
</protein>
<dbReference type="SUPFAM" id="SSF89155">
    <property type="entry name" value="TorD-like"/>
    <property type="match status" value="1"/>
</dbReference>
<accession>A0A381DH44</accession>
<dbReference type="AlphaFoldDB" id="A0A381DH44"/>
<dbReference type="Proteomes" id="UP000254920">
    <property type="component" value="Unassembled WGS sequence"/>
</dbReference>
<dbReference type="OrthoDB" id="9795302at2"/>
<dbReference type="Gene3D" id="1.10.3480.10">
    <property type="entry name" value="TorD-like"/>
    <property type="match status" value="1"/>
</dbReference>
<dbReference type="PANTHER" id="PTHR34227:SF1">
    <property type="entry name" value="DIMETHYL SULFOXIDE REDUCTASE CHAPERONE-RELATED"/>
    <property type="match status" value="1"/>
</dbReference>
<sequence length="205" mass="24788">MNEFLAKNLSNSLIMEDMCRRLFLFEFNQENLEEILDISTNLSEPQINHPFISELKKAKKDSKYLNEARWEFNRLFVGPTRPKAVPYESVYFDYHTMFGEKTMQVREFYTKAGIKIKDDKFPDDFIGFEFEYLYFMSYKAINSSNDEIIKEKSDFLHSHPLNWFDQFTKLCIDESRLEIWREFAKFVRLYLENEIKILNKILKRS</sequence>
<dbReference type="PANTHER" id="PTHR34227">
    <property type="entry name" value="CHAPERONE PROTEIN YCDY"/>
    <property type="match status" value="1"/>
</dbReference>
<proteinExistence type="predicted"/>
<reference evidence="2 3" key="1">
    <citation type="submission" date="2018-06" db="EMBL/GenBank/DDBJ databases">
        <authorList>
            <consortium name="Pathogen Informatics"/>
            <person name="Doyle S."/>
        </authorList>
    </citation>
    <scope>NUCLEOTIDE SEQUENCE [LARGE SCALE GENOMIC DNA]</scope>
    <source>
        <strain evidence="2 3">NCTC12475</strain>
    </source>
</reference>
<dbReference type="InterPro" id="IPR050289">
    <property type="entry name" value="TorD/DmsD_chaperones"/>
</dbReference>
<evidence type="ECO:0000256" key="1">
    <source>
        <dbReference type="ARBA" id="ARBA00023186"/>
    </source>
</evidence>
<dbReference type="InterPro" id="IPR020945">
    <property type="entry name" value="DMSO/NO3_reduct_chaperone"/>
</dbReference>